<dbReference type="GO" id="GO:0000976">
    <property type="term" value="F:transcription cis-regulatory region binding"/>
    <property type="evidence" value="ECO:0007669"/>
    <property type="project" value="TreeGrafter"/>
</dbReference>
<evidence type="ECO:0000256" key="2">
    <source>
        <dbReference type="ARBA" id="ARBA00023125"/>
    </source>
</evidence>
<evidence type="ECO:0000259" key="5">
    <source>
        <dbReference type="PROSITE" id="PS50977"/>
    </source>
</evidence>
<dbReference type="Proteomes" id="UP000612808">
    <property type="component" value="Unassembled WGS sequence"/>
</dbReference>
<reference evidence="6" key="1">
    <citation type="submission" date="2021-01" db="EMBL/GenBank/DDBJ databases">
        <title>Whole genome shotgun sequence of Actinocatenispora rupis NBRC 107355.</title>
        <authorList>
            <person name="Komaki H."/>
            <person name="Tamura T."/>
        </authorList>
    </citation>
    <scope>NUCLEOTIDE SEQUENCE</scope>
    <source>
        <strain evidence="6">NBRC 107355</strain>
    </source>
</reference>
<dbReference type="InterPro" id="IPR050109">
    <property type="entry name" value="HTH-type_TetR-like_transc_reg"/>
</dbReference>
<keyword evidence="3" id="KW-0804">Transcription</keyword>
<protein>
    <submittedName>
        <fullName evidence="6">TetR family transcriptional regulator</fullName>
    </submittedName>
</protein>
<dbReference type="Gene3D" id="1.10.10.60">
    <property type="entry name" value="Homeodomain-like"/>
    <property type="match status" value="1"/>
</dbReference>
<dbReference type="Gene3D" id="1.10.357.10">
    <property type="entry name" value="Tetracycline Repressor, domain 2"/>
    <property type="match status" value="1"/>
</dbReference>
<accession>A0A8J3JFC7</accession>
<dbReference type="InterPro" id="IPR001647">
    <property type="entry name" value="HTH_TetR"/>
</dbReference>
<feature type="DNA-binding region" description="H-T-H motif" evidence="4">
    <location>
        <begin position="39"/>
        <end position="58"/>
    </location>
</feature>
<evidence type="ECO:0000313" key="7">
    <source>
        <dbReference type="Proteomes" id="UP000612808"/>
    </source>
</evidence>
<dbReference type="InterPro" id="IPR036271">
    <property type="entry name" value="Tet_transcr_reg_TetR-rel_C_sf"/>
</dbReference>
<dbReference type="SUPFAM" id="SSF48498">
    <property type="entry name" value="Tetracyclin repressor-like, C-terminal domain"/>
    <property type="match status" value="1"/>
</dbReference>
<dbReference type="Pfam" id="PF00440">
    <property type="entry name" value="TetR_N"/>
    <property type="match status" value="1"/>
</dbReference>
<dbReference type="AlphaFoldDB" id="A0A8J3JFC7"/>
<dbReference type="PANTHER" id="PTHR30055">
    <property type="entry name" value="HTH-TYPE TRANSCRIPTIONAL REGULATOR RUTR"/>
    <property type="match status" value="1"/>
</dbReference>
<evidence type="ECO:0000313" key="6">
    <source>
        <dbReference type="EMBL" id="GID15417.1"/>
    </source>
</evidence>
<evidence type="ECO:0000256" key="4">
    <source>
        <dbReference type="PROSITE-ProRule" id="PRU00335"/>
    </source>
</evidence>
<keyword evidence="1" id="KW-0805">Transcription regulation</keyword>
<dbReference type="EMBL" id="BOMB01000041">
    <property type="protein sequence ID" value="GID15417.1"/>
    <property type="molecule type" value="Genomic_DNA"/>
</dbReference>
<dbReference type="PRINTS" id="PR00455">
    <property type="entry name" value="HTHTETR"/>
</dbReference>
<comment type="caution">
    <text evidence="6">The sequence shown here is derived from an EMBL/GenBank/DDBJ whole genome shotgun (WGS) entry which is preliminary data.</text>
</comment>
<proteinExistence type="predicted"/>
<gene>
    <name evidence="6" type="ORF">Aru02nite_63060</name>
</gene>
<dbReference type="GO" id="GO:0003700">
    <property type="term" value="F:DNA-binding transcription factor activity"/>
    <property type="evidence" value="ECO:0007669"/>
    <property type="project" value="TreeGrafter"/>
</dbReference>
<feature type="domain" description="HTH tetR-type" evidence="5">
    <location>
        <begin position="16"/>
        <end position="76"/>
    </location>
</feature>
<dbReference type="Pfam" id="PF16859">
    <property type="entry name" value="TetR_C_11"/>
    <property type="match status" value="1"/>
</dbReference>
<sequence>MVESGTEAKATRRRGAALEAAVLRAAAEELAEVGYPGLTMDRVATRAGTSKNVIYRRWPNRAALSIAAWRSMLPTTPEDVPDTGVLRDDALAMLRRFNDRMSTPLGAVLRGLLTGMQDDPERLREIREQLVRAGVGPWLTILARAVSRGEADPAALTPRVATVAVDLLRNEYGLNGVTAAADDVLVEIVDDVYLPLVRPRT</sequence>
<name>A0A8J3JFC7_9ACTN</name>
<evidence type="ECO:0000256" key="3">
    <source>
        <dbReference type="ARBA" id="ARBA00023163"/>
    </source>
</evidence>
<evidence type="ECO:0000256" key="1">
    <source>
        <dbReference type="ARBA" id="ARBA00023015"/>
    </source>
</evidence>
<keyword evidence="2 4" id="KW-0238">DNA-binding</keyword>
<dbReference type="InterPro" id="IPR009057">
    <property type="entry name" value="Homeodomain-like_sf"/>
</dbReference>
<dbReference type="InterPro" id="IPR011075">
    <property type="entry name" value="TetR_C"/>
</dbReference>
<keyword evidence="7" id="KW-1185">Reference proteome</keyword>
<organism evidence="6 7">
    <name type="scientific">Actinocatenispora rupis</name>
    <dbReference type="NCBI Taxonomy" id="519421"/>
    <lineage>
        <taxon>Bacteria</taxon>
        <taxon>Bacillati</taxon>
        <taxon>Actinomycetota</taxon>
        <taxon>Actinomycetes</taxon>
        <taxon>Micromonosporales</taxon>
        <taxon>Micromonosporaceae</taxon>
        <taxon>Actinocatenispora</taxon>
    </lineage>
</organism>
<dbReference type="SUPFAM" id="SSF46689">
    <property type="entry name" value="Homeodomain-like"/>
    <property type="match status" value="1"/>
</dbReference>
<dbReference type="PANTHER" id="PTHR30055:SF148">
    <property type="entry name" value="TETR-FAMILY TRANSCRIPTIONAL REGULATOR"/>
    <property type="match status" value="1"/>
</dbReference>
<dbReference type="PROSITE" id="PS50977">
    <property type="entry name" value="HTH_TETR_2"/>
    <property type="match status" value="1"/>
</dbReference>